<dbReference type="PATRIC" id="fig|1056511.3.peg.3638"/>
<dbReference type="SUPFAM" id="SSF53474">
    <property type="entry name" value="alpha/beta-Hydrolases"/>
    <property type="match status" value="1"/>
</dbReference>
<organism evidence="2 3">
    <name type="scientific">Photobacterium marinum</name>
    <dbReference type="NCBI Taxonomy" id="1056511"/>
    <lineage>
        <taxon>Bacteria</taxon>
        <taxon>Pseudomonadati</taxon>
        <taxon>Pseudomonadota</taxon>
        <taxon>Gammaproteobacteria</taxon>
        <taxon>Vibrionales</taxon>
        <taxon>Vibrionaceae</taxon>
        <taxon>Photobacterium</taxon>
    </lineage>
</organism>
<reference evidence="2 3" key="1">
    <citation type="submission" date="2012-12" db="EMBL/GenBank/DDBJ databases">
        <title>Genome Assembly of Photobacterium sp. AK15.</title>
        <authorList>
            <person name="Khatri I."/>
            <person name="Vaidya B."/>
            <person name="Srinivas T.N.R."/>
            <person name="Subramanian S."/>
            <person name="Pinnaka A."/>
        </authorList>
    </citation>
    <scope>NUCLEOTIDE SEQUENCE [LARGE SCALE GENOMIC DNA]</scope>
    <source>
        <strain evidence="2 3">AK15</strain>
    </source>
</reference>
<dbReference type="PROSITE" id="PS51257">
    <property type="entry name" value="PROKAR_LIPOPROTEIN"/>
    <property type="match status" value="1"/>
</dbReference>
<proteinExistence type="predicted"/>
<sequence>MKTKRNPNTFPLKYIAYSMAALLLSGCQSDEETAEKVAVEVPFSVKELPMPNDGYGYDEDGTISLPDEPAFFSTKSGDISYYQNFETSFAGIDGWGLCVEPLEIPLKSINSGQKYPLDDASLTNNVVIIKSDTSEVVATKKSNDGSNIYIECHSALESAETYHIIVTSGVKTQFGEPLQSSSEFKELLTATPSSLNEDEIRVKSSIDNALNAYSNIGGDTNSVVYASTFTTQDSYAIMDAIVENNEEAKLKFDNSSHYPVTALRSEGDGDFQSGIGDVFIKYELYKGTLESNYYLPFSKGDSENCLLDKYDPVSNCPDMYRWMTNEDGSHLTPENASPQFTTENIPVDLYLPEGEYEGQSFEKFQNGELPVVMFIHGITADKSAAALMMKDFVKNQWLKREFAVVAIDMPYHGERIIHDKTGKPISAKEDKSYFINITSPLTLRGNLHQAISDFISLRYALNNFIGGTPEVHLVGHSLGGIVSVMFSEMTQNTQKLALTTANYVVPGQGLVNITLESLTLGIEMETAVKSSPDIQRAIAETVIPNQCYEGVSNQDCILALQTFVEDPDNKTSVEMLENEIYQAILPLLKKGVQRTIDSADPASKTSRQVKNAQPTLLIEAKGNCGEICEVGEYMPDVVVPNSAENNLQTGTEPLIRALQLEDIREDTVASEKPLRGVIRATVGGHGTYLFPYEGPMDESGMPSTENLGDVYSSTNTQQEAVHQMIESQGISITFDEDDMQNIESEVVTEKVVTEEAVQ</sequence>
<keyword evidence="3" id="KW-1185">Reference proteome</keyword>
<comment type="caution">
    <text evidence="2">The sequence shown here is derived from an EMBL/GenBank/DDBJ whole genome shotgun (WGS) entry which is preliminary data.</text>
</comment>
<name>L8J6B3_9GAMM</name>
<dbReference type="EMBL" id="AMZO01000028">
    <property type="protein sequence ID" value="ELR64385.1"/>
    <property type="molecule type" value="Genomic_DNA"/>
</dbReference>
<evidence type="ECO:0000259" key="1">
    <source>
        <dbReference type="Pfam" id="PF12697"/>
    </source>
</evidence>
<accession>L8J6B3</accession>
<protein>
    <recommendedName>
        <fullName evidence="1">AB hydrolase-1 domain-containing protein</fullName>
    </recommendedName>
</protein>
<dbReference type="RefSeq" id="WP_007468273.1">
    <property type="nucleotide sequence ID" value="NZ_AMZO01000028.1"/>
</dbReference>
<dbReference type="Gene3D" id="3.40.50.1820">
    <property type="entry name" value="alpha/beta hydrolase"/>
    <property type="match status" value="1"/>
</dbReference>
<gene>
    <name evidence="2" type="ORF">C942_02564</name>
</gene>
<dbReference type="Proteomes" id="UP000011134">
    <property type="component" value="Unassembled WGS sequence"/>
</dbReference>
<dbReference type="Pfam" id="PF12697">
    <property type="entry name" value="Abhydrolase_6"/>
    <property type="match status" value="1"/>
</dbReference>
<evidence type="ECO:0000313" key="3">
    <source>
        <dbReference type="Proteomes" id="UP000011134"/>
    </source>
</evidence>
<dbReference type="AlphaFoldDB" id="L8J6B3"/>
<feature type="domain" description="AB hydrolase-1" evidence="1">
    <location>
        <begin position="373"/>
        <end position="489"/>
    </location>
</feature>
<evidence type="ECO:0000313" key="2">
    <source>
        <dbReference type="EMBL" id="ELR64385.1"/>
    </source>
</evidence>
<dbReference type="InterPro" id="IPR029058">
    <property type="entry name" value="AB_hydrolase_fold"/>
</dbReference>
<dbReference type="InterPro" id="IPR000073">
    <property type="entry name" value="AB_hydrolase_1"/>
</dbReference>